<evidence type="ECO:0000256" key="8">
    <source>
        <dbReference type="ARBA" id="ARBA00023180"/>
    </source>
</evidence>
<dbReference type="SUPFAM" id="SSF52058">
    <property type="entry name" value="L domain-like"/>
    <property type="match status" value="1"/>
</dbReference>
<keyword evidence="7 9" id="KW-0472">Membrane</keyword>
<gene>
    <name evidence="10" type="ORF">RDWZM_000664</name>
</gene>
<dbReference type="SMART" id="SM00369">
    <property type="entry name" value="LRR_TYP"/>
    <property type="match status" value="10"/>
</dbReference>
<keyword evidence="3 9" id="KW-0812">Transmembrane</keyword>
<dbReference type="PANTHER" id="PTHR24365">
    <property type="entry name" value="TOLL-LIKE RECEPTOR"/>
    <property type="match status" value="1"/>
</dbReference>
<accession>A0A9Q0MAM7</accession>
<reference evidence="10" key="1">
    <citation type="submission" date="2022-12" db="EMBL/GenBank/DDBJ databases">
        <title>Genome assemblies of Blomia tropicalis.</title>
        <authorList>
            <person name="Cui Y."/>
        </authorList>
    </citation>
    <scope>NUCLEOTIDE SEQUENCE</scope>
    <source>
        <tissue evidence="10">Adult mites</tissue>
    </source>
</reference>
<keyword evidence="8" id="KW-0325">Glycoprotein</keyword>
<keyword evidence="5" id="KW-0677">Repeat</keyword>
<feature type="transmembrane region" description="Helical" evidence="9">
    <location>
        <begin position="511"/>
        <end position="534"/>
    </location>
</feature>
<proteinExistence type="predicted"/>
<evidence type="ECO:0000256" key="1">
    <source>
        <dbReference type="ARBA" id="ARBA00004167"/>
    </source>
</evidence>
<evidence type="ECO:0000256" key="3">
    <source>
        <dbReference type="ARBA" id="ARBA00022692"/>
    </source>
</evidence>
<keyword evidence="2" id="KW-0433">Leucine-rich repeat</keyword>
<keyword evidence="11" id="KW-1185">Reference proteome</keyword>
<evidence type="ECO:0000256" key="7">
    <source>
        <dbReference type="ARBA" id="ARBA00023136"/>
    </source>
</evidence>
<dbReference type="InterPro" id="IPR001611">
    <property type="entry name" value="Leu-rich_rpt"/>
</dbReference>
<evidence type="ECO:0000256" key="5">
    <source>
        <dbReference type="ARBA" id="ARBA00022737"/>
    </source>
</evidence>
<evidence type="ECO:0000256" key="4">
    <source>
        <dbReference type="ARBA" id="ARBA00022729"/>
    </source>
</evidence>
<dbReference type="GO" id="GO:0038023">
    <property type="term" value="F:signaling receptor activity"/>
    <property type="evidence" value="ECO:0007669"/>
    <property type="project" value="TreeGrafter"/>
</dbReference>
<dbReference type="PANTHER" id="PTHR24365:SF541">
    <property type="entry name" value="PROTEIN TOLL-RELATED"/>
    <property type="match status" value="1"/>
</dbReference>
<dbReference type="Pfam" id="PF13855">
    <property type="entry name" value="LRR_8"/>
    <property type="match status" value="2"/>
</dbReference>
<evidence type="ECO:0000256" key="6">
    <source>
        <dbReference type="ARBA" id="ARBA00022989"/>
    </source>
</evidence>
<comment type="caution">
    <text evidence="10">The sequence shown here is derived from an EMBL/GenBank/DDBJ whole genome shotgun (WGS) entry which is preliminary data.</text>
</comment>
<dbReference type="FunFam" id="3.80.10.10:FF:001164">
    <property type="entry name" value="GH01279p"/>
    <property type="match status" value="1"/>
</dbReference>
<keyword evidence="6 9" id="KW-1133">Transmembrane helix</keyword>
<dbReference type="GO" id="GO:0005886">
    <property type="term" value="C:plasma membrane"/>
    <property type="evidence" value="ECO:0007669"/>
    <property type="project" value="TreeGrafter"/>
</dbReference>
<dbReference type="AlphaFoldDB" id="A0A9Q0MAM7"/>
<dbReference type="InterPro" id="IPR032675">
    <property type="entry name" value="LRR_dom_sf"/>
</dbReference>
<dbReference type="PROSITE" id="PS51450">
    <property type="entry name" value="LRR"/>
    <property type="match status" value="4"/>
</dbReference>
<name>A0A9Q0MAM7_BLOTA</name>
<evidence type="ECO:0000313" key="11">
    <source>
        <dbReference type="Proteomes" id="UP001142055"/>
    </source>
</evidence>
<dbReference type="EMBL" id="JAPWDV010000001">
    <property type="protein sequence ID" value="KAJ6222119.1"/>
    <property type="molecule type" value="Genomic_DNA"/>
</dbReference>
<dbReference type="Pfam" id="PF00560">
    <property type="entry name" value="LRR_1"/>
    <property type="match status" value="1"/>
</dbReference>
<sequence>MILVDYIPERRIAVTLAGNYSLMNPVESFPTKKVDEQQPIMMFIRSCSILLFIFSALELAAASRTCPRGCNCNDQQLVVKCDRNAQLDYVPHTLNPAVKELYLSNNNIRAIKSAFEVYTNLVLLDLSLNNLQNLGEKNFIANSKIETIILKLNNITDLYPNTFAGLQSLKTLDLSSNLIEILNGSIFQHAKSLKFLDLSSNNIKSIEKNAFNGLFNLTQLNISNNLINIISPESFRFIPNLINFNMSNNQLIQLFDDQFQSLNMLNTLDISNCQISNIGKFSFRGLNNLHNLFLDNNYLEDIPSHAFFDNNAITMLNIGNNRFQSIGGRAFSTLKKLRFLYISNNSLLNNIHYNTFFGLENLELLEMANNEMLSYIGRNVFDNLFSLSSLVLSNNNLEILEIDLITRYKKTDLYLDVRGNPLNCNCSLEWLSFHFIRMFNKTVSSNPEFFGKNFTTFNIFNMDALLNNNLSDMIIHENAMEVKCAAPFALENKLLIKLHKDKFGCFVIESFIPIIIGALFGLMIIAGVIALSIIRCKYRLSGFVKNQLYAENGRNQIDLYHKPEFVFVPNVDYNTLYKEHKMDDLTVRYPLRMTPITEL</sequence>
<keyword evidence="4" id="KW-0732">Signal</keyword>
<protein>
    <submittedName>
        <fullName evidence="10">Uncharacterized protein</fullName>
    </submittedName>
</protein>
<organism evidence="10 11">
    <name type="scientific">Blomia tropicalis</name>
    <name type="common">Mite</name>
    <dbReference type="NCBI Taxonomy" id="40697"/>
    <lineage>
        <taxon>Eukaryota</taxon>
        <taxon>Metazoa</taxon>
        <taxon>Ecdysozoa</taxon>
        <taxon>Arthropoda</taxon>
        <taxon>Chelicerata</taxon>
        <taxon>Arachnida</taxon>
        <taxon>Acari</taxon>
        <taxon>Acariformes</taxon>
        <taxon>Sarcoptiformes</taxon>
        <taxon>Astigmata</taxon>
        <taxon>Glycyphagoidea</taxon>
        <taxon>Echimyopodidae</taxon>
        <taxon>Blomia</taxon>
    </lineage>
</organism>
<comment type="subcellular location">
    <subcellularLocation>
        <location evidence="1">Membrane</location>
        <topology evidence="1">Single-pass membrane protein</topology>
    </subcellularLocation>
</comment>
<dbReference type="OMA" id="CALTHIA"/>
<dbReference type="InterPro" id="IPR003591">
    <property type="entry name" value="Leu-rich_rpt_typical-subtyp"/>
</dbReference>
<evidence type="ECO:0000256" key="2">
    <source>
        <dbReference type="ARBA" id="ARBA00022614"/>
    </source>
</evidence>
<evidence type="ECO:0000256" key="9">
    <source>
        <dbReference type="SAM" id="Phobius"/>
    </source>
</evidence>
<dbReference type="Gene3D" id="3.80.10.10">
    <property type="entry name" value="Ribonuclease Inhibitor"/>
    <property type="match status" value="2"/>
</dbReference>
<dbReference type="Proteomes" id="UP001142055">
    <property type="component" value="Chromosome 1"/>
</dbReference>
<dbReference type="GO" id="GO:0007165">
    <property type="term" value="P:signal transduction"/>
    <property type="evidence" value="ECO:0007669"/>
    <property type="project" value="TreeGrafter"/>
</dbReference>
<evidence type="ECO:0000313" key="10">
    <source>
        <dbReference type="EMBL" id="KAJ6222119.1"/>
    </source>
</evidence>